<keyword evidence="2" id="KW-1185">Reference proteome</keyword>
<evidence type="ECO:0000313" key="1">
    <source>
        <dbReference type="EMBL" id="GLQ21879.1"/>
    </source>
</evidence>
<accession>A0ABQ5V4I3</accession>
<proteinExistence type="predicted"/>
<reference evidence="1" key="1">
    <citation type="journal article" date="2014" name="Int. J. Syst. Evol. Microbiol.">
        <title>Complete genome of a new Firmicutes species belonging to the dominant human colonic microbiota ('Ruminococcus bicirculans') reveals two chromosomes and a selective capacity to utilize plant glucans.</title>
        <authorList>
            <consortium name="NISC Comparative Sequencing Program"/>
            <person name="Wegmann U."/>
            <person name="Louis P."/>
            <person name="Goesmann A."/>
            <person name="Henrissat B."/>
            <person name="Duncan S.H."/>
            <person name="Flint H.J."/>
        </authorList>
    </citation>
    <scope>NUCLEOTIDE SEQUENCE</scope>
    <source>
        <strain evidence="1">NBRC 108216</strain>
    </source>
</reference>
<comment type="caution">
    <text evidence="1">The sequence shown here is derived from an EMBL/GenBank/DDBJ whole genome shotgun (WGS) entry which is preliminary data.</text>
</comment>
<gene>
    <name evidence="1" type="ORF">GCM10007854_28340</name>
</gene>
<dbReference type="Proteomes" id="UP001161390">
    <property type="component" value="Unassembled WGS sequence"/>
</dbReference>
<name>A0ABQ5V4I3_9PROT</name>
<evidence type="ECO:0000313" key="2">
    <source>
        <dbReference type="Proteomes" id="UP001161390"/>
    </source>
</evidence>
<protein>
    <submittedName>
        <fullName evidence="1">Uncharacterized protein</fullName>
    </submittedName>
</protein>
<sequence>MTEKLLRLTRQADESTRDVYFPSGSDLFLYTDHLKNLDAETKRVLYPLGREFFDLCGYDGSDFSKSPHDRALRAQLLGEG</sequence>
<dbReference type="RefSeq" id="WP_377886545.1">
    <property type="nucleotide sequence ID" value="NZ_JBHMDV010000009.1"/>
</dbReference>
<reference evidence="1" key="2">
    <citation type="submission" date="2023-01" db="EMBL/GenBank/DDBJ databases">
        <title>Draft genome sequence of Algimonas porphyrae strain NBRC 108216.</title>
        <authorList>
            <person name="Sun Q."/>
            <person name="Mori K."/>
        </authorList>
    </citation>
    <scope>NUCLEOTIDE SEQUENCE</scope>
    <source>
        <strain evidence="1">NBRC 108216</strain>
    </source>
</reference>
<organism evidence="1 2">
    <name type="scientific">Algimonas porphyrae</name>
    <dbReference type="NCBI Taxonomy" id="1128113"/>
    <lineage>
        <taxon>Bacteria</taxon>
        <taxon>Pseudomonadati</taxon>
        <taxon>Pseudomonadota</taxon>
        <taxon>Alphaproteobacteria</taxon>
        <taxon>Maricaulales</taxon>
        <taxon>Robiginitomaculaceae</taxon>
        <taxon>Algimonas</taxon>
    </lineage>
</organism>
<dbReference type="EMBL" id="BSNJ01000007">
    <property type="protein sequence ID" value="GLQ21879.1"/>
    <property type="molecule type" value="Genomic_DNA"/>
</dbReference>